<comment type="catalytic activity">
    <reaction evidence="7">
        <text>DNA(n) + a 2'-deoxyribonucleoside 5'-triphosphate = DNA(n+1) + diphosphate</text>
        <dbReference type="Rhea" id="RHEA:22508"/>
        <dbReference type="Rhea" id="RHEA-COMP:17339"/>
        <dbReference type="Rhea" id="RHEA-COMP:17340"/>
        <dbReference type="ChEBI" id="CHEBI:33019"/>
        <dbReference type="ChEBI" id="CHEBI:61560"/>
        <dbReference type="ChEBI" id="CHEBI:173112"/>
        <dbReference type="EC" id="2.7.7.7"/>
    </reaction>
</comment>
<dbReference type="PANTHER" id="PTHR34388:SF1">
    <property type="entry name" value="DNA POLYMERASE III SUBUNIT DELTA"/>
    <property type="match status" value="1"/>
</dbReference>
<dbReference type="InterPro" id="IPR008921">
    <property type="entry name" value="DNA_pol3_clamp-load_cplx_C"/>
</dbReference>
<dbReference type="EMBL" id="CAEZXA010000070">
    <property type="protein sequence ID" value="CAB4676732.1"/>
    <property type="molecule type" value="Genomic_DNA"/>
</dbReference>
<dbReference type="Pfam" id="PF21694">
    <property type="entry name" value="DNA_pol3_delta_C"/>
    <property type="match status" value="1"/>
</dbReference>
<evidence type="ECO:0000256" key="4">
    <source>
        <dbReference type="ARBA" id="ARBA00022705"/>
    </source>
</evidence>
<dbReference type="GO" id="GO:0006261">
    <property type="term" value="P:DNA-templated DNA replication"/>
    <property type="evidence" value="ECO:0007669"/>
    <property type="project" value="TreeGrafter"/>
</dbReference>
<dbReference type="GO" id="GO:0003677">
    <property type="term" value="F:DNA binding"/>
    <property type="evidence" value="ECO:0007669"/>
    <property type="project" value="InterPro"/>
</dbReference>
<proteinExistence type="inferred from homology"/>
<evidence type="ECO:0000256" key="2">
    <source>
        <dbReference type="ARBA" id="ARBA00022679"/>
    </source>
</evidence>
<dbReference type="EMBL" id="CAETWZ010000079">
    <property type="protein sequence ID" value="CAB4368074.1"/>
    <property type="molecule type" value="Genomic_DNA"/>
</dbReference>
<evidence type="ECO:0000259" key="8">
    <source>
        <dbReference type="Pfam" id="PF21694"/>
    </source>
</evidence>
<dbReference type="Gene3D" id="1.20.272.10">
    <property type="match status" value="1"/>
</dbReference>
<evidence type="ECO:0000313" key="10">
    <source>
        <dbReference type="EMBL" id="CAB4676732.1"/>
    </source>
</evidence>
<dbReference type="NCBIfam" id="TIGR01128">
    <property type="entry name" value="holA"/>
    <property type="match status" value="1"/>
</dbReference>
<dbReference type="SUPFAM" id="SSF48019">
    <property type="entry name" value="post-AAA+ oligomerization domain-like"/>
    <property type="match status" value="1"/>
</dbReference>
<dbReference type="SUPFAM" id="SSF52540">
    <property type="entry name" value="P-loop containing nucleoside triphosphate hydrolases"/>
    <property type="match status" value="1"/>
</dbReference>
<dbReference type="EC" id="2.7.7.7" evidence="1"/>
<comment type="similarity">
    <text evidence="6">Belongs to the DNA polymerase HolA subunit family.</text>
</comment>
<evidence type="ECO:0000256" key="7">
    <source>
        <dbReference type="ARBA" id="ARBA00049244"/>
    </source>
</evidence>
<gene>
    <name evidence="10" type="ORF">UFOPK2334_00883</name>
    <name evidence="9" type="ORF">UFOPK4179_00868</name>
</gene>
<keyword evidence="2" id="KW-0808">Transferase</keyword>
<dbReference type="GO" id="GO:0003887">
    <property type="term" value="F:DNA-directed DNA polymerase activity"/>
    <property type="evidence" value="ECO:0007669"/>
    <property type="project" value="UniProtKB-KW"/>
</dbReference>
<name>A0A6J6AHP0_9ZZZZ</name>
<keyword evidence="3" id="KW-0548">Nucleotidyltransferase</keyword>
<dbReference type="AlphaFoldDB" id="A0A6J6AHP0"/>
<dbReference type="InterPro" id="IPR005790">
    <property type="entry name" value="DNA_polIII_delta"/>
</dbReference>
<organism evidence="9">
    <name type="scientific">freshwater metagenome</name>
    <dbReference type="NCBI Taxonomy" id="449393"/>
    <lineage>
        <taxon>unclassified sequences</taxon>
        <taxon>metagenomes</taxon>
        <taxon>ecological metagenomes</taxon>
    </lineage>
</organism>
<dbReference type="PANTHER" id="PTHR34388">
    <property type="entry name" value="DNA POLYMERASE III SUBUNIT DELTA"/>
    <property type="match status" value="1"/>
</dbReference>
<evidence type="ECO:0000256" key="1">
    <source>
        <dbReference type="ARBA" id="ARBA00012417"/>
    </source>
</evidence>
<keyword evidence="5" id="KW-0239">DNA-directed DNA polymerase</keyword>
<dbReference type="InterPro" id="IPR048466">
    <property type="entry name" value="DNA_pol3_delta-like_C"/>
</dbReference>
<evidence type="ECO:0000256" key="5">
    <source>
        <dbReference type="ARBA" id="ARBA00022932"/>
    </source>
</evidence>
<dbReference type="Gene3D" id="3.40.50.300">
    <property type="entry name" value="P-loop containing nucleotide triphosphate hydrolases"/>
    <property type="match status" value="1"/>
</dbReference>
<evidence type="ECO:0000256" key="6">
    <source>
        <dbReference type="ARBA" id="ARBA00034754"/>
    </source>
</evidence>
<dbReference type="GO" id="GO:0009360">
    <property type="term" value="C:DNA polymerase III complex"/>
    <property type="evidence" value="ECO:0007669"/>
    <property type="project" value="TreeGrafter"/>
</dbReference>
<keyword evidence="4" id="KW-0235">DNA replication</keyword>
<dbReference type="InterPro" id="IPR027417">
    <property type="entry name" value="P-loop_NTPase"/>
</dbReference>
<evidence type="ECO:0000313" key="9">
    <source>
        <dbReference type="EMBL" id="CAB4368074.1"/>
    </source>
</evidence>
<sequence length="329" mass="35310">MSVYLISGDEILIGLELSSLVDRLVGDADRSMMVDDFDCSESGMTIAPVVDALTTMSLFMDSKVVVLRHLQDLDGAYIDTLVAAIDAVIFEVDFIITVTGRIPKAIADACKRAKAETIGAAVVSNQRDRIEWVEAHLIEAGFQYSADASRLIATWFGGDQGRLGGLLATLTSAYGEGAKLSRSDIEVFLGEAGSVAPWDLTDAIDGGDVKKALLMLHRMMNAGDAHPMQILALLSNRYAQMMKIDGRGVRSASDAAAILGGKEFTAKKVLEQYQRLGSAGISRAISLLASADLDLRGGKDWEPELVMEVLVARLARLGGAPVQRSYAKR</sequence>
<feature type="domain" description="DNA polymerase III delta subunit-like C-terminal" evidence="8">
    <location>
        <begin position="199"/>
        <end position="313"/>
    </location>
</feature>
<evidence type="ECO:0000256" key="3">
    <source>
        <dbReference type="ARBA" id="ARBA00022695"/>
    </source>
</evidence>
<protein>
    <recommendedName>
        <fullName evidence="1">DNA-directed DNA polymerase</fullName>
        <ecNumber evidence="1">2.7.7.7</ecNumber>
    </recommendedName>
</protein>
<reference evidence="9" key="1">
    <citation type="submission" date="2020-05" db="EMBL/GenBank/DDBJ databases">
        <authorList>
            <person name="Chiriac C."/>
            <person name="Salcher M."/>
            <person name="Ghai R."/>
            <person name="Kavagutti S V."/>
        </authorList>
    </citation>
    <scope>NUCLEOTIDE SEQUENCE</scope>
</reference>
<accession>A0A6J6AHP0</accession>